<evidence type="ECO:0000259" key="7">
    <source>
        <dbReference type="PROSITE" id="PS50937"/>
    </source>
</evidence>
<sequence length="143" mass="16080">MNIGQAAKASGVSAKMIRYYEQIKLITPAGRTDSNYRSFSEREVNELRFIRRARSLGFSVEEIAHLLSLWRDRVRPSREVKAIADGHVRALEAKIAEMRAMADTLRDLSRDCAGDERPDCPILADLGSGQPPRREPAPARGFR</sequence>
<dbReference type="SMART" id="SM00422">
    <property type="entry name" value="HTH_MERR"/>
    <property type="match status" value="1"/>
</dbReference>
<dbReference type="SUPFAM" id="SSF46955">
    <property type="entry name" value="Putative DNA-binding domain"/>
    <property type="match status" value="1"/>
</dbReference>
<gene>
    <name evidence="8" type="ORF">B7Z12_12485</name>
</gene>
<dbReference type="AlphaFoldDB" id="A0A258D4H4"/>
<dbReference type="Pfam" id="PF00376">
    <property type="entry name" value="MerR"/>
    <property type="match status" value="1"/>
</dbReference>
<evidence type="ECO:0000256" key="5">
    <source>
        <dbReference type="ARBA" id="ARBA00023163"/>
    </source>
</evidence>
<dbReference type="Gene3D" id="1.10.1660.10">
    <property type="match status" value="1"/>
</dbReference>
<protein>
    <submittedName>
        <fullName evidence="8">Cu(I)-responsive transcriptional regulator</fullName>
    </submittedName>
</protein>
<dbReference type="InterPro" id="IPR009061">
    <property type="entry name" value="DNA-bd_dom_put_sf"/>
</dbReference>
<comment type="caution">
    <text evidence="8">The sequence shown here is derived from an EMBL/GenBank/DDBJ whole genome shotgun (WGS) entry which is preliminary data.</text>
</comment>
<dbReference type="InterPro" id="IPR047057">
    <property type="entry name" value="MerR_fam"/>
</dbReference>
<dbReference type="PANTHER" id="PTHR30204:SF94">
    <property type="entry name" value="HEAVY METAL-DEPENDENT TRANSCRIPTIONAL REGULATOR HI_0293-RELATED"/>
    <property type="match status" value="1"/>
</dbReference>
<keyword evidence="4" id="KW-0238">DNA-binding</keyword>
<dbReference type="Proteomes" id="UP000215616">
    <property type="component" value="Unassembled WGS sequence"/>
</dbReference>
<dbReference type="GO" id="GO:0005507">
    <property type="term" value="F:copper ion binding"/>
    <property type="evidence" value="ECO:0007669"/>
    <property type="project" value="InterPro"/>
</dbReference>
<organism evidence="8 9">
    <name type="scientific">Caulobacter vibrioides</name>
    <name type="common">Caulobacter crescentus</name>
    <dbReference type="NCBI Taxonomy" id="155892"/>
    <lineage>
        <taxon>Bacteria</taxon>
        <taxon>Pseudomonadati</taxon>
        <taxon>Pseudomonadota</taxon>
        <taxon>Alphaproteobacteria</taxon>
        <taxon>Caulobacterales</taxon>
        <taxon>Caulobacteraceae</taxon>
        <taxon>Caulobacter</taxon>
    </lineage>
</organism>
<dbReference type="EMBL" id="NCDQ01000199">
    <property type="protein sequence ID" value="OYX02223.1"/>
    <property type="molecule type" value="Genomic_DNA"/>
</dbReference>
<dbReference type="InterPro" id="IPR000551">
    <property type="entry name" value="MerR-type_HTH_dom"/>
</dbReference>
<dbReference type="NCBIfam" id="TIGR02044">
    <property type="entry name" value="CueR"/>
    <property type="match status" value="1"/>
</dbReference>
<evidence type="ECO:0000313" key="9">
    <source>
        <dbReference type="Proteomes" id="UP000215616"/>
    </source>
</evidence>
<evidence type="ECO:0000256" key="1">
    <source>
        <dbReference type="ARBA" id="ARBA00004496"/>
    </source>
</evidence>
<dbReference type="GO" id="GO:0045893">
    <property type="term" value="P:positive regulation of DNA-templated transcription"/>
    <property type="evidence" value="ECO:0007669"/>
    <property type="project" value="InterPro"/>
</dbReference>
<keyword evidence="3" id="KW-0805">Transcription regulation</keyword>
<reference evidence="8 9" key="1">
    <citation type="submission" date="2017-03" db="EMBL/GenBank/DDBJ databases">
        <title>Lifting the veil on microbial sulfur biogeochemistry in mining wastewaters.</title>
        <authorList>
            <person name="Kantor R.S."/>
            <person name="Colenbrander Nelson T."/>
            <person name="Marshall S."/>
            <person name="Bennett D."/>
            <person name="Apte S."/>
            <person name="Camacho D."/>
            <person name="Thomas B.C."/>
            <person name="Warren L.A."/>
            <person name="Banfield J.F."/>
        </authorList>
    </citation>
    <scope>NUCLEOTIDE SEQUENCE [LARGE SCALE GENOMIC DNA]</scope>
    <source>
        <strain evidence="8">32-67-7</strain>
    </source>
</reference>
<dbReference type="GO" id="GO:0003700">
    <property type="term" value="F:DNA-binding transcription factor activity"/>
    <property type="evidence" value="ECO:0007669"/>
    <property type="project" value="InterPro"/>
</dbReference>
<keyword evidence="2" id="KW-0963">Cytoplasm</keyword>
<comment type="subcellular location">
    <subcellularLocation>
        <location evidence="1">Cytoplasm</location>
    </subcellularLocation>
</comment>
<dbReference type="PROSITE" id="PS50937">
    <property type="entry name" value="HTH_MERR_2"/>
    <property type="match status" value="1"/>
</dbReference>
<dbReference type="GO" id="GO:0005737">
    <property type="term" value="C:cytoplasm"/>
    <property type="evidence" value="ECO:0007669"/>
    <property type="project" value="UniProtKB-SubCell"/>
</dbReference>
<dbReference type="InterPro" id="IPR011789">
    <property type="entry name" value="CueR"/>
</dbReference>
<dbReference type="InterPro" id="IPR015358">
    <property type="entry name" value="Tscrpt_reg_MerR_DNA-bd"/>
</dbReference>
<dbReference type="GO" id="GO:0003677">
    <property type="term" value="F:DNA binding"/>
    <property type="evidence" value="ECO:0007669"/>
    <property type="project" value="UniProtKB-KW"/>
</dbReference>
<keyword evidence="5" id="KW-0804">Transcription</keyword>
<dbReference type="Pfam" id="PF09278">
    <property type="entry name" value="MerR-DNA-bind"/>
    <property type="match status" value="1"/>
</dbReference>
<feature type="region of interest" description="Disordered" evidence="6">
    <location>
        <begin position="119"/>
        <end position="143"/>
    </location>
</feature>
<evidence type="ECO:0000256" key="3">
    <source>
        <dbReference type="ARBA" id="ARBA00023015"/>
    </source>
</evidence>
<evidence type="ECO:0000256" key="2">
    <source>
        <dbReference type="ARBA" id="ARBA00022490"/>
    </source>
</evidence>
<accession>A0A258D4H4</accession>
<evidence type="ECO:0000256" key="6">
    <source>
        <dbReference type="SAM" id="MobiDB-lite"/>
    </source>
</evidence>
<name>A0A258D4H4_CAUVI</name>
<dbReference type="CDD" id="cd01108">
    <property type="entry name" value="HTH_CueR"/>
    <property type="match status" value="1"/>
</dbReference>
<proteinExistence type="predicted"/>
<dbReference type="PANTHER" id="PTHR30204">
    <property type="entry name" value="REDOX-CYCLING DRUG-SENSING TRANSCRIPTIONAL ACTIVATOR SOXR"/>
    <property type="match status" value="1"/>
</dbReference>
<dbReference type="PRINTS" id="PR00040">
    <property type="entry name" value="HTHMERR"/>
</dbReference>
<evidence type="ECO:0000313" key="8">
    <source>
        <dbReference type="EMBL" id="OYX02223.1"/>
    </source>
</evidence>
<evidence type="ECO:0000256" key="4">
    <source>
        <dbReference type="ARBA" id="ARBA00023125"/>
    </source>
</evidence>
<feature type="domain" description="HTH merR-type" evidence="7">
    <location>
        <begin position="1"/>
        <end position="69"/>
    </location>
</feature>